<keyword evidence="2" id="KW-1185">Reference proteome</keyword>
<accession>A0A1Q2U2R8</accession>
<dbReference type="OrthoDB" id="2937at10239"/>
<evidence type="ECO:0000313" key="1">
    <source>
        <dbReference type="EMBL" id="BAW98256.1"/>
    </source>
</evidence>
<dbReference type="GeneID" id="40075063"/>
<sequence>MSYLNYPWNPFGDNPECLVPNESVTALGDERDLLVPRYGPFFEKDFVLKDAQTGAKLKPGRDFVFVYPFVEFIKQYNRTVYGGLTLLSSGKNRQLTIESYKTLGEPFTMSDQDFINLSASIIHTDRIANWSQVVNLPMEGFPADPHAHEPDLTYNYQKLIDVLTELDKGQRDEFNNPTVATELVEHINKAFKLAHPSATAADFNLGKVANYSPATDADLAGNSDQLYLTLAKGRKLTEQILNDLGLTPDTTPTNPEAGDDPDAMLTIKEALAMFLTKEGLLSEIHAGGAAAQREARLNLGLKSGAVAEVVQALGSSIVNVVSQKLLTEELAKKVPTTRTINGKPLTSDITLGPEETGGYSKKYIDDELAKKFDKVNVVQATGTATDKVISQKVVTEQLNAKVPTSRTVNGKPLTTNISLGPSDVGTYSKSEIDNKDKAVRDAAVLKSALSESTGSNTEIAMSQKGVTDAINTRVPTGRKVNGKPLTSDITLSPGDVGTYSKAEVDNRLGNYIPKSNMTSSLGSSTAYVMTQKGVTDQLNTKVPTSRTINGKPLTGNVVLSAGDVGAYTKAEVNARDNNYILKSSMTNSMGTSTAHVVTQKGVYDAILGRVPTNRTVNGKPLSGNISLSSSDVGAYSKGETDTRLNSKLNTSDIVQGAGSATNKVMSQKVTTDLLNGKVPTGRKVNGKALTSDITLTASDIGLSNVENKKWVMVKSGKSSWSLATGNRTSMDIYRGDFNTGIKGGGRRFDEARFKLILETDGNVEAYNPNACWWSCYHRLEFRQYWFAGNQLWGRIWISGSQIASGVVSGWSLWEWR</sequence>
<dbReference type="KEGG" id="vg:40075063"/>
<name>A0A1Q2U2R8_9CAUD</name>
<evidence type="ECO:0000313" key="2">
    <source>
        <dbReference type="Proteomes" id="UP000221243"/>
    </source>
</evidence>
<dbReference type="Proteomes" id="UP000221243">
    <property type="component" value="Segment"/>
</dbReference>
<dbReference type="EMBL" id="AP017972">
    <property type="protein sequence ID" value="BAW98256.1"/>
    <property type="molecule type" value="Genomic_DNA"/>
</dbReference>
<reference evidence="1 2" key="1">
    <citation type="submission" date="2017-01" db="EMBL/GenBank/DDBJ databases">
        <title>Complete Genome Sequence of Vibrio Parahaemolyticus Bacteriophage pTD1.</title>
        <authorList>
            <person name="Midorikawa Y."/>
            <person name="Sano M."/>
        </authorList>
    </citation>
    <scope>NUCLEOTIDE SEQUENCE [LARGE SCALE GENOMIC DNA]</scope>
    <source>
        <strain evidence="1">PTD1</strain>
    </source>
</reference>
<organism evidence="1 2">
    <name type="scientific">Vibrio phage pTD1</name>
    <dbReference type="NCBI Taxonomy" id="1938577"/>
    <lineage>
        <taxon>Viruses</taxon>
        <taxon>Duplodnaviria</taxon>
        <taxon>Heunggongvirae</taxon>
        <taxon>Uroviricota</taxon>
        <taxon>Caudoviricetes</taxon>
        <taxon>Chimalliviridae</taxon>
        <taxon>Gorgonvirinae</taxon>
        <taxon>Tidunavirus</taxon>
        <taxon>Tidunavirus pTD1</taxon>
    </lineage>
</organism>
<protein>
    <submittedName>
        <fullName evidence="1">Phage tail fiber protein</fullName>
    </submittedName>
</protein>
<dbReference type="RefSeq" id="YP_009599334.1">
    <property type="nucleotide sequence ID" value="NC_041916.1"/>
</dbReference>
<proteinExistence type="predicted"/>